<keyword evidence="2" id="KW-0472">Membrane</keyword>
<organism evidence="3 4">
    <name type="scientific">Guyanagaster necrorhizus</name>
    <dbReference type="NCBI Taxonomy" id="856835"/>
    <lineage>
        <taxon>Eukaryota</taxon>
        <taxon>Fungi</taxon>
        <taxon>Dikarya</taxon>
        <taxon>Basidiomycota</taxon>
        <taxon>Agaricomycotina</taxon>
        <taxon>Agaricomycetes</taxon>
        <taxon>Agaricomycetidae</taxon>
        <taxon>Agaricales</taxon>
        <taxon>Marasmiineae</taxon>
        <taxon>Physalacriaceae</taxon>
        <taxon>Guyanagaster</taxon>
    </lineage>
</organism>
<proteinExistence type="predicted"/>
<dbReference type="EMBL" id="MU250524">
    <property type="protein sequence ID" value="KAG7451849.1"/>
    <property type="molecule type" value="Genomic_DNA"/>
</dbReference>
<keyword evidence="2" id="KW-0812">Transmembrane</keyword>
<dbReference type="AlphaFoldDB" id="A0A9P8AXJ2"/>
<evidence type="ECO:0000256" key="1">
    <source>
        <dbReference type="SAM" id="MobiDB-lite"/>
    </source>
</evidence>
<feature type="compositionally biased region" description="Basic and acidic residues" evidence="1">
    <location>
        <begin position="366"/>
        <end position="375"/>
    </location>
</feature>
<feature type="compositionally biased region" description="Polar residues" evidence="1">
    <location>
        <begin position="354"/>
        <end position="364"/>
    </location>
</feature>
<comment type="caution">
    <text evidence="3">The sequence shown here is derived from an EMBL/GenBank/DDBJ whole genome shotgun (WGS) entry which is preliminary data.</text>
</comment>
<keyword evidence="4" id="KW-1185">Reference proteome</keyword>
<evidence type="ECO:0000256" key="2">
    <source>
        <dbReference type="SAM" id="Phobius"/>
    </source>
</evidence>
<name>A0A9P8AXJ2_9AGAR</name>
<dbReference type="OrthoDB" id="2878498at2759"/>
<evidence type="ECO:0000313" key="4">
    <source>
        <dbReference type="Proteomes" id="UP000812287"/>
    </source>
</evidence>
<feature type="compositionally biased region" description="Basic and acidic residues" evidence="1">
    <location>
        <begin position="391"/>
        <end position="401"/>
    </location>
</feature>
<keyword evidence="2" id="KW-1133">Transmembrane helix</keyword>
<feature type="transmembrane region" description="Helical" evidence="2">
    <location>
        <begin position="197"/>
        <end position="218"/>
    </location>
</feature>
<accession>A0A9P8AXJ2</accession>
<feature type="transmembrane region" description="Helical" evidence="2">
    <location>
        <begin position="117"/>
        <end position="139"/>
    </location>
</feature>
<dbReference type="RefSeq" id="XP_043045349.1">
    <property type="nucleotide sequence ID" value="XM_043178719.1"/>
</dbReference>
<feature type="compositionally biased region" description="Polar residues" evidence="1">
    <location>
        <begin position="376"/>
        <end position="388"/>
    </location>
</feature>
<protein>
    <submittedName>
        <fullName evidence="3">Uncharacterized protein</fullName>
    </submittedName>
</protein>
<feature type="transmembrane region" description="Helical" evidence="2">
    <location>
        <begin position="230"/>
        <end position="250"/>
    </location>
</feature>
<reference evidence="3" key="1">
    <citation type="submission" date="2020-11" db="EMBL/GenBank/DDBJ databases">
        <title>Adaptations for nitrogen fixation in a non-lichenized fungal sporocarp promotes dispersal by wood-feeding termites.</title>
        <authorList>
            <consortium name="DOE Joint Genome Institute"/>
            <person name="Koch R.A."/>
            <person name="Yoon G."/>
            <person name="Arayal U."/>
            <person name="Lail K."/>
            <person name="Amirebrahimi M."/>
            <person name="Labutti K."/>
            <person name="Lipzen A."/>
            <person name="Riley R."/>
            <person name="Barry K."/>
            <person name="Henrissat B."/>
            <person name="Grigoriev I.V."/>
            <person name="Herr J.R."/>
            <person name="Aime M.C."/>
        </authorList>
    </citation>
    <scope>NUCLEOTIDE SEQUENCE</scope>
    <source>
        <strain evidence="3">MCA 3950</strain>
    </source>
</reference>
<dbReference type="Proteomes" id="UP000812287">
    <property type="component" value="Unassembled WGS sequence"/>
</dbReference>
<evidence type="ECO:0000313" key="3">
    <source>
        <dbReference type="EMBL" id="KAG7451849.1"/>
    </source>
</evidence>
<gene>
    <name evidence="3" type="ORF">BT62DRAFT_1071059</name>
</gene>
<feature type="transmembrane region" description="Helical" evidence="2">
    <location>
        <begin position="85"/>
        <end position="105"/>
    </location>
</feature>
<sequence>MGLFLNRVHLSACTIKSLTSKEAKDEHPTSTAGWAFCYGIVYYITRGVIALSSLMATQINIPSNLTDAERAFISTDLDGALNSRVLYSLLLGLYTGIVAVTLGNIFMNKDRPTGRGIVVTISLLHIATAINFGLDWVYIRTIFVKNGQSSWAEYVFYNSFDINLTVGMGTTGAICTVLADSTMIWRCWMVWGRRWQIILLPTLFLSSTIVFKIIATYRSYATINGYTPGYVLQSAFILATTLSCTSLIIYRIVTVARAGGTQVGGGVGAYRHVIEVFIESSALYSLSLITYVVVFSCNTSASPYIDIITGTARGIAPTLLVGRVAAGHARSDDSWQGSIVSSLRFGAHSRESQQDSSATSTDLEGQQERSNEYDHSTSMASSADNSLIHQGHRETQRERPANDSNAAIITVDIC</sequence>
<feature type="region of interest" description="Disordered" evidence="1">
    <location>
        <begin position="349"/>
        <end position="409"/>
    </location>
</feature>
<dbReference type="GeneID" id="66101013"/>